<dbReference type="GO" id="GO:0007059">
    <property type="term" value="P:chromosome segregation"/>
    <property type="evidence" value="ECO:0007669"/>
    <property type="project" value="UniProtKB-KW"/>
</dbReference>
<dbReference type="GO" id="GO:0006310">
    <property type="term" value="P:DNA recombination"/>
    <property type="evidence" value="ECO:0007669"/>
    <property type="project" value="UniProtKB-KW"/>
</dbReference>
<keyword evidence="3" id="KW-0233">DNA recombination</keyword>
<name>A0A7G5F5X6_9ENTR</name>
<protein>
    <submittedName>
        <fullName evidence="5">Integrase/recombinase</fullName>
    </submittedName>
</protein>
<keyword evidence="1" id="KW-0159">Chromosome partition</keyword>
<dbReference type="GO" id="GO:0003677">
    <property type="term" value="F:DNA binding"/>
    <property type="evidence" value="ECO:0007669"/>
    <property type="project" value="InterPro"/>
</dbReference>
<dbReference type="Gene3D" id="1.10.443.10">
    <property type="entry name" value="Intergrase catalytic core"/>
    <property type="match status" value="1"/>
</dbReference>
<evidence type="ECO:0000256" key="2">
    <source>
        <dbReference type="ARBA" id="ARBA00022908"/>
    </source>
</evidence>
<evidence type="ECO:0000313" key="5">
    <source>
        <dbReference type="EMBL" id="QMV81651.1"/>
    </source>
</evidence>
<sequence length="372" mass="41602">MLQVYLLKCTFEKVDFLRYALRYDNPRFFTQRAGPYPAGPEPDMALMTDDDPDLNPLTELHSPDNEYFPALSANDMPLNPARAYLLSLNSLRSRQTMASFLGIVAGMLGAGSADTCSWGSLRRHHVMGITELLRDTGRATATVNTYLSALKGVAKEAWMLRLMDVESFQHIRAVRNLRGSRLPSGRALPQGEIRALFAVCEADRSCLGARDAAMLAVILGCGLRRSEVVSLDLRDVVTQDRALRVLGKGNKERLAYVPAGAWQRLQIWIDEIRGETPGPLFTRIRRFGDVTLNRLTDQAVYHILQVRQGQAGITKCSPHDLRRTFATAMLDNGEDLITVKDAMGHASVTTTQQYDRRGEQRLQDARDRLNLI</sequence>
<dbReference type="SUPFAM" id="SSF56349">
    <property type="entry name" value="DNA breaking-rejoining enzymes"/>
    <property type="match status" value="1"/>
</dbReference>
<dbReference type="AlphaFoldDB" id="A0A7G5F5X6"/>
<dbReference type="GO" id="GO:0015074">
    <property type="term" value="P:DNA integration"/>
    <property type="evidence" value="ECO:0007669"/>
    <property type="project" value="UniProtKB-KW"/>
</dbReference>
<evidence type="ECO:0000259" key="4">
    <source>
        <dbReference type="PROSITE" id="PS51898"/>
    </source>
</evidence>
<evidence type="ECO:0000256" key="1">
    <source>
        <dbReference type="ARBA" id="ARBA00022829"/>
    </source>
</evidence>
<dbReference type="PANTHER" id="PTHR30349">
    <property type="entry name" value="PHAGE INTEGRASE-RELATED"/>
    <property type="match status" value="1"/>
</dbReference>
<dbReference type="PROSITE" id="PS51898">
    <property type="entry name" value="TYR_RECOMBINASE"/>
    <property type="match status" value="1"/>
</dbReference>
<feature type="domain" description="Tyr recombinase" evidence="4">
    <location>
        <begin position="181"/>
        <end position="367"/>
    </location>
</feature>
<keyword evidence="2" id="KW-0229">DNA integration</keyword>
<dbReference type="InterPro" id="IPR013762">
    <property type="entry name" value="Integrase-like_cat_sf"/>
</dbReference>
<geneLocation type="plasmid" evidence="5">
    <name>pL21-1NR</name>
</geneLocation>
<dbReference type="Pfam" id="PF00589">
    <property type="entry name" value="Phage_integrase"/>
    <property type="match status" value="1"/>
</dbReference>
<dbReference type="InterPro" id="IPR011010">
    <property type="entry name" value="DNA_brk_join_enz"/>
</dbReference>
<keyword evidence="5" id="KW-0614">Plasmid</keyword>
<dbReference type="EMBL" id="MN423365">
    <property type="protein sequence ID" value="QMV81651.1"/>
    <property type="molecule type" value="Genomic_DNA"/>
</dbReference>
<dbReference type="InterPro" id="IPR002104">
    <property type="entry name" value="Integrase_catalytic"/>
</dbReference>
<evidence type="ECO:0000256" key="3">
    <source>
        <dbReference type="ARBA" id="ARBA00023172"/>
    </source>
</evidence>
<proteinExistence type="predicted"/>
<reference evidence="5" key="1">
    <citation type="submission" date="2019-09" db="EMBL/GenBank/DDBJ databases">
        <authorList>
            <person name="Zhou D."/>
            <person name="Xu Y."/>
        </authorList>
    </citation>
    <scope>NUCLEOTIDE SEQUENCE</scope>
    <source>
        <strain evidence="5">L21</strain>
        <plasmid evidence="5">pL21-1NR</plasmid>
    </source>
</reference>
<organism evidence="5">
    <name type="scientific">Leclercia adecarboxylata</name>
    <dbReference type="NCBI Taxonomy" id="83655"/>
    <lineage>
        <taxon>Bacteria</taxon>
        <taxon>Pseudomonadati</taxon>
        <taxon>Pseudomonadota</taxon>
        <taxon>Gammaproteobacteria</taxon>
        <taxon>Enterobacterales</taxon>
        <taxon>Enterobacteriaceae</taxon>
        <taxon>Leclercia</taxon>
    </lineage>
</organism>
<accession>A0A7G5F5X6</accession>
<dbReference type="InterPro" id="IPR050090">
    <property type="entry name" value="Tyrosine_recombinase_XerCD"/>
</dbReference>
<dbReference type="PANTHER" id="PTHR30349:SF81">
    <property type="entry name" value="TYROSINE RECOMBINASE XERC"/>
    <property type="match status" value="1"/>
</dbReference>